<evidence type="ECO:0000259" key="4">
    <source>
        <dbReference type="Pfam" id="PF26002"/>
    </source>
</evidence>
<dbReference type="PANTHER" id="PTHR30386:SF28">
    <property type="entry name" value="EXPORTED PROTEIN"/>
    <property type="match status" value="1"/>
</dbReference>
<dbReference type="RefSeq" id="WP_310797219.1">
    <property type="nucleotide sequence ID" value="NZ_CP123872.1"/>
</dbReference>
<feature type="transmembrane region" description="Helical" evidence="2">
    <location>
        <begin position="25"/>
        <end position="45"/>
    </location>
</feature>
<protein>
    <submittedName>
        <fullName evidence="5">HlyD family efflux transporter periplasmic adaptor subunit</fullName>
    </submittedName>
</protein>
<evidence type="ECO:0000313" key="6">
    <source>
        <dbReference type="Proteomes" id="UP001268683"/>
    </source>
</evidence>
<feature type="domain" description="CzcB-like barrel-sandwich hybrid" evidence="3">
    <location>
        <begin position="66"/>
        <end position="286"/>
    </location>
</feature>
<dbReference type="PRINTS" id="PR01490">
    <property type="entry name" value="RTXTOXIND"/>
</dbReference>
<name>A0AA52EG08_9PROT</name>
<evidence type="ECO:0000256" key="1">
    <source>
        <dbReference type="SAM" id="Coils"/>
    </source>
</evidence>
<keyword evidence="1" id="KW-0175">Coiled coil</keyword>
<evidence type="ECO:0000259" key="3">
    <source>
        <dbReference type="Pfam" id="PF25973"/>
    </source>
</evidence>
<dbReference type="PANTHER" id="PTHR30386">
    <property type="entry name" value="MEMBRANE FUSION SUBUNIT OF EMRAB-TOLC MULTIDRUG EFFLUX PUMP"/>
    <property type="match status" value="1"/>
</dbReference>
<dbReference type="Gene3D" id="2.40.30.170">
    <property type="match status" value="1"/>
</dbReference>
<accession>A0AA52EG08</accession>
<dbReference type="Gene3D" id="2.40.50.100">
    <property type="match status" value="1"/>
</dbReference>
<evidence type="ECO:0000256" key="2">
    <source>
        <dbReference type="SAM" id="Phobius"/>
    </source>
</evidence>
<dbReference type="InterPro" id="IPR058982">
    <property type="entry name" value="Beta-barrel_AprE"/>
</dbReference>
<dbReference type="InterPro" id="IPR050739">
    <property type="entry name" value="MFP"/>
</dbReference>
<dbReference type="InterPro" id="IPR058647">
    <property type="entry name" value="BSH_CzcB-like"/>
</dbReference>
<feature type="coiled-coil region" evidence="1">
    <location>
        <begin position="131"/>
        <end position="165"/>
    </location>
</feature>
<proteinExistence type="predicted"/>
<sequence>MFRKQVIDEQQIRYLGTPLTQLPNSGAYVVYFLVATVFVALAYVFQANYSRIIRVHGTIYPSTGVSNIVPIREGIISKVHIKLGDQVKAGDIIVTIATGEGGISTKRNNEAIERSLNLQAQLISEQESSLLESMKIENMELTFRKKRLEKNLYHLRQRLKLHETLMENVTTDFTRATKTFEAGNMSKRELESRQMTMLSERIVVDRIKQELDLKIFELAEFNKFIKRKQAENRGRVSSIKAIYEQSQQSIAQLKADQVYTLRAPINGNVSALHIKKGEFVARNQIISQLVKTQAQLEAQLTISPAAIGFVNKGQRVKLAIDAFPYEKFGTLDGTIRFVSTSIKNTHLQNGFAIPTFKADVEIDATSIFAYGTEYKLLPGMTVNAWIIAEKQTFYEWLLEPIFAIRKR</sequence>
<organism evidence="5 6">
    <name type="scientific">Temperatibacter marinus</name>
    <dbReference type="NCBI Taxonomy" id="1456591"/>
    <lineage>
        <taxon>Bacteria</taxon>
        <taxon>Pseudomonadati</taxon>
        <taxon>Pseudomonadota</taxon>
        <taxon>Alphaproteobacteria</taxon>
        <taxon>Kordiimonadales</taxon>
        <taxon>Temperatibacteraceae</taxon>
        <taxon>Temperatibacter</taxon>
    </lineage>
</organism>
<dbReference type="KEGG" id="tmk:QGN29_07450"/>
<keyword evidence="2" id="KW-0472">Membrane</keyword>
<dbReference type="Pfam" id="PF25973">
    <property type="entry name" value="BSH_CzcB"/>
    <property type="match status" value="1"/>
</dbReference>
<dbReference type="Pfam" id="PF26002">
    <property type="entry name" value="Beta-barrel_AprE"/>
    <property type="match status" value="1"/>
</dbReference>
<keyword evidence="2" id="KW-0812">Transmembrane</keyword>
<evidence type="ECO:0000313" key="5">
    <source>
        <dbReference type="EMBL" id="WND01391.1"/>
    </source>
</evidence>
<keyword evidence="2" id="KW-1133">Transmembrane helix</keyword>
<dbReference type="AlphaFoldDB" id="A0AA52EG08"/>
<dbReference type="EMBL" id="CP123872">
    <property type="protein sequence ID" value="WND01391.1"/>
    <property type="molecule type" value="Genomic_DNA"/>
</dbReference>
<gene>
    <name evidence="5" type="ORF">QGN29_07450</name>
</gene>
<feature type="domain" description="AprE-like beta-barrel" evidence="4">
    <location>
        <begin position="298"/>
        <end position="387"/>
    </location>
</feature>
<reference evidence="5" key="1">
    <citation type="submission" date="2023-04" db="EMBL/GenBank/DDBJ databases">
        <title>Complete genome sequence of Temperatibacter marinus.</title>
        <authorList>
            <person name="Rong J.-C."/>
            <person name="Yi M.-L."/>
            <person name="Zhao Q."/>
        </authorList>
    </citation>
    <scope>NUCLEOTIDE SEQUENCE</scope>
    <source>
        <strain evidence="5">NBRC 110045</strain>
    </source>
</reference>
<keyword evidence="6" id="KW-1185">Reference proteome</keyword>
<dbReference type="Proteomes" id="UP001268683">
    <property type="component" value="Chromosome"/>
</dbReference>